<feature type="transmembrane region" description="Helical" evidence="1">
    <location>
        <begin position="144"/>
        <end position="172"/>
    </location>
</feature>
<evidence type="ECO:0000259" key="2">
    <source>
        <dbReference type="Pfam" id="PF26626"/>
    </source>
</evidence>
<reference evidence="3" key="2">
    <citation type="submission" date="2020-09" db="EMBL/GenBank/DDBJ databases">
        <authorList>
            <person name="Sun Q."/>
            <person name="Zhou Y."/>
        </authorList>
    </citation>
    <scope>NUCLEOTIDE SEQUENCE</scope>
    <source>
        <strain evidence="3">CGMCC 1.12506</strain>
    </source>
</reference>
<dbReference type="NCBIfam" id="NF047510">
    <property type="entry name" value="LIC_10190_fam"/>
    <property type="match status" value="1"/>
</dbReference>
<keyword evidence="1" id="KW-0472">Membrane</keyword>
<keyword evidence="1" id="KW-0812">Transmembrane</keyword>
<keyword evidence="4" id="KW-1185">Reference proteome</keyword>
<feature type="transmembrane region" description="Helical" evidence="1">
    <location>
        <begin position="341"/>
        <end position="361"/>
    </location>
</feature>
<feature type="transmembrane region" description="Helical" evidence="1">
    <location>
        <begin position="97"/>
        <end position="114"/>
    </location>
</feature>
<feature type="transmembrane region" description="Helical" evidence="1">
    <location>
        <begin position="295"/>
        <end position="311"/>
    </location>
</feature>
<dbReference type="EMBL" id="BMFG01000010">
    <property type="protein sequence ID" value="GGD33067.1"/>
    <property type="molecule type" value="Genomic_DNA"/>
</dbReference>
<sequence>MLLILAQAASIPYILDNESYYIQTIKWLNNYGFVEGLANLHLFLGQQSGWHITQSAFSFSFLYNEFNDLSAFCLLLGITYSVFRLQDYLTTKDSNQLIFGLLPLFLVLLFQFISAPSPDLPIYILTFFLFYIFLEHYNKMTIGVFNLLTTFVLFMLYIKNTNIALIILPLLLFIKHFKDFVPKLFRISSIAFLVLALFLLKNIIITGTPVFPMTTSLIYSFDHVVPEKIVSMYYEELKTYGFYITAEEYKSMNAYQLFVRWLSMPKLNGLFNKISIILLVVCPFLILRMKRLRNYGILYLIMVIHLMILLVTSPQYRFHLNFVLFFSLFCLAIAFHEKIKIIYFGLIASGLVTLLVLIVPLDFNAFSSNKFLLKNSTFNIENIIIPHPKTKLMTEYETHTLGNLTYHSPIKNEFFWASGDGPLPCVNKVQLDYYEYWLHLIPQMQTADLKDGFYAKDISKP</sequence>
<organism evidence="3 4">
    <name type="scientific">Flavobacterium orientale</name>
    <dbReference type="NCBI Taxonomy" id="1756020"/>
    <lineage>
        <taxon>Bacteria</taxon>
        <taxon>Pseudomonadati</taxon>
        <taxon>Bacteroidota</taxon>
        <taxon>Flavobacteriia</taxon>
        <taxon>Flavobacteriales</taxon>
        <taxon>Flavobacteriaceae</taxon>
        <taxon>Flavobacterium</taxon>
    </lineage>
</organism>
<dbReference type="InterPro" id="IPR058514">
    <property type="entry name" value="DUF8201"/>
</dbReference>
<accession>A0A917DFL6</accession>
<feature type="transmembrane region" description="Helical" evidence="1">
    <location>
        <begin position="184"/>
        <end position="204"/>
    </location>
</feature>
<feature type="domain" description="DUF8201" evidence="2">
    <location>
        <begin position="2"/>
        <end position="324"/>
    </location>
</feature>
<protein>
    <submittedName>
        <fullName evidence="3">Membrane protein</fullName>
    </submittedName>
</protein>
<keyword evidence="1" id="KW-1133">Transmembrane helix</keyword>
<dbReference type="Proteomes" id="UP000625735">
    <property type="component" value="Unassembled WGS sequence"/>
</dbReference>
<name>A0A917DFL6_9FLAO</name>
<evidence type="ECO:0000256" key="1">
    <source>
        <dbReference type="SAM" id="Phobius"/>
    </source>
</evidence>
<dbReference type="AlphaFoldDB" id="A0A917DFL6"/>
<gene>
    <name evidence="3" type="ORF">GCM10011343_23870</name>
</gene>
<feature type="transmembrane region" description="Helical" evidence="1">
    <location>
        <begin position="120"/>
        <end position="137"/>
    </location>
</feature>
<comment type="caution">
    <text evidence="3">The sequence shown here is derived from an EMBL/GenBank/DDBJ whole genome shotgun (WGS) entry which is preliminary data.</text>
</comment>
<dbReference type="InterPro" id="IPR058065">
    <property type="entry name" value="LIC_10190-like"/>
</dbReference>
<proteinExistence type="predicted"/>
<dbReference type="Pfam" id="PF26626">
    <property type="entry name" value="DUF8201"/>
    <property type="match status" value="1"/>
</dbReference>
<feature type="transmembrane region" description="Helical" evidence="1">
    <location>
        <begin position="270"/>
        <end position="289"/>
    </location>
</feature>
<reference evidence="3" key="1">
    <citation type="journal article" date="2014" name="Int. J. Syst. Evol. Microbiol.">
        <title>Complete genome sequence of Corynebacterium casei LMG S-19264T (=DSM 44701T), isolated from a smear-ripened cheese.</title>
        <authorList>
            <consortium name="US DOE Joint Genome Institute (JGI-PGF)"/>
            <person name="Walter F."/>
            <person name="Albersmeier A."/>
            <person name="Kalinowski J."/>
            <person name="Ruckert C."/>
        </authorList>
    </citation>
    <scope>NUCLEOTIDE SEQUENCE</scope>
    <source>
        <strain evidence="3">CGMCC 1.12506</strain>
    </source>
</reference>
<evidence type="ECO:0000313" key="3">
    <source>
        <dbReference type="EMBL" id="GGD33067.1"/>
    </source>
</evidence>
<feature type="transmembrane region" description="Helical" evidence="1">
    <location>
        <begin position="318"/>
        <end position="335"/>
    </location>
</feature>
<feature type="transmembrane region" description="Helical" evidence="1">
    <location>
        <begin position="69"/>
        <end position="85"/>
    </location>
</feature>
<evidence type="ECO:0000313" key="4">
    <source>
        <dbReference type="Proteomes" id="UP000625735"/>
    </source>
</evidence>